<gene>
    <name evidence="3" type="primary">AVEN_34698_1</name>
    <name evidence="3" type="ORF">CDAR_248191</name>
</gene>
<comment type="caution">
    <text evidence="3">The sequence shown here is derived from an EMBL/GenBank/DDBJ whole genome shotgun (WGS) entry which is preliminary data.</text>
</comment>
<dbReference type="EMBL" id="BPLQ01013284">
    <property type="protein sequence ID" value="GIY71058.1"/>
    <property type="molecule type" value="Genomic_DNA"/>
</dbReference>
<feature type="coiled-coil region" evidence="1">
    <location>
        <begin position="38"/>
        <end position="100"/>
    </location>
</feature>
<feature type="region of interest" description="Disordered" evidence="2">
    <location>
        <begin position="186"/>
        <end position="206"/>
    </location>
</feature>
<evidence type="ECO:0000313" key="4">
    <source>
        <dbReference type="Proteomes" id="UP001054837"/>
    </source>
</evidence>
<evidence type="ECO:0000256" key="1">
    <source>
        <dbReference type="SAM" id="Coils"/>
    </source>
</evidence>
<protein>
    <submittedName>
        <fullName evidence="3">Uncharacterized protein</fullName>
    </submittedName>
</protein>
<organism evidence="3 4">
    <name type="scientific">Caerostris darwini</name>
    <dbReference type="NCBI Taxonomy" id="1538125"/>
    <lineage>
        <taxon>Eukaryota</taxon>
        <taxon>Metazoa</taxon>
        <taxon>Ecdysozoa</taxon>
        <taxon>Arthropoda</taxon>
        <taxon>Chelicerata</taxon>
        <taxon>Arachnida</taxon>
        <taxon>Araneae</taxon>
        <taxon>Araneomorphae</taxon>
        <taxon>Entelegynae</taxon>
        <taxon>Araneoidea</taxon>
        <taxon>Araneidae</taxon>
        <taxon>Caerostris</taxon>
    </lineage>
</organism>
<proteinExistence type="predicted"/>
<accession>A0AAV4VNI2</accession>
<evidence type="ECO:0000256" key="2">
    <source>
        <dbReference type="SAM" id="MobiDB-lite"/>
    </source>
</evidence>
<reference evidence="3 4" key="1">
    <citation type="submission" date="2021-06" db="EMBL/GenBank/DDBJ databases">
        <title>Caerostris darwini draft genome.</title>
        <authorList>
            <person name="Kono N."/>
            <person name="Arakawa K."/>
        </authorList>
    </citation>
    <scope>NUCLEOTIDE SEQUENCE [LARGE SCALE GENOMIC DNA]</scope>
</reference>
<evidence type="ECO:0000313" key="3">
    <source>
        <dbReference type="EMBL" id="GIY71058.1"/>
    </source>
</evidence>
<dbReference type="AlphaFoldDB" id="A0AAV4VNI2"/>
<keyword evidence="4" id="KW-1185">Reference proteome</keyword>
<keyword evidence="1" id="KW-0175">Coiled coil</keyword>
<dbReference type="Proteomes" id="UP001054837">
    <property type="component" value="Unassembled WGS sequence"/>
</dbReference>
<sequence length="206" mass="23568">MKLAFSFLPLSVPLVNQGKTEEASADVGGEVQQPDPELERLTEELEKYKNLFDSTQDEVKNMAEIAISNNAKVKDWQFQLLQAKSASAQMNAELRHLQEAVRSLKEFQCSVQRRRSEAEESTRDELLIKKGIEEEIRQFLGIYWNDVIHNAEKLYEIYSTGVDRTMKLFVISLTEKKEKVKEKYKIVPQVTPEREDAPSDSGAQSA</sequence>
<name>A0AAV4VNI2_9ARAC</name>